<gene>
    <name evidence="3" type="ORF">CDCA_CDCA12G3418</name>
</gene>
<feature type="region of interest" description="Disordered" evidence="1">
    <location>
        <begin position="1"/>
        <end position="34"/>
    </location>
</feature>
<evidence type="ECO:0000256" key="1">
    <source>
        <dbReference type="SAM" id="MobiDB-lite"/>
    </source>
</evidence>
<feature type="transmembrane region" description="Helical" evidence="2">
    <location>
        <begin position="458"/>
        <end position="475"/>
    </location>
</feature>
<keyword evidence="2" id="KW-1133">Transmembrane helix</keyword>
<evidence type="ECO:0000256" key="2">
    <source>
        <dbReference type="SAM" id="Phobius"/>
    </source>
</evidence>
<feature type="transmembrane region" description="Helical" evidence="2">
    <location>
        <begin position="388"/>
        <end position="405"/>
    </location>
</feature>
<sequence length="578" mass="64575">MSGSGDGSVDGMKGGGVRTDGEEGHASNSRVLCRSSRKGVGTALLATSQSNSELQRVRGLPQPAPSEEETWVDDSERHATPHLSETLRRCNSFGCVEEALNGRTAAMADGLPPLPTHADDAGVSEWDLLSTDPTVLAPVDGVPREDTGYQSGSESLGGDSVPSSPRRDAVPPLPPAAVARLRREASRGRRARGRRSGRSLTRSNSLDSLHEVDGRVFSAASLREQFLPRFQRLVMLQRSRPPERTVDKSSARVEALRRHRRRRLERERQRSLAAAAAAAVAETEAPFTPPQTFCSEPELVRAKADAIAVTAATTPTPSDLDDRWEWERQKAPRAVVAVRTLVRSAVYCSYETLCFLGHKDLGRALKLLLEAMVDEAMPPRRLTALRKVLEYLVPCACGSYLLWYLQMRRLQRGRTPVYVSPYPHWTHVRTWRPALFTVAYRVLRLAVIYRFFLKLGTPLYRAATALAIVLSFFRAEVLRELFRIDRWPQYLSAAQGLRTIFRSVVYAAAFSIPLEQYSPVFAVSRRRANVRKAIFFAATIGGVHVRAAWQRVVERLRAMWRKHGAPSLWRLYPLLHSL</sequence>
<comment type="caution">
    <text evidence="3">The sequence shown here is derived from an EMBL/GenBank/DDBJ whole genome shotgun (WGS) entry which is preliminary data.</text>
</comment>
<evidence type="ECO:0000313" key="3">
    <source>
        <dbReference type="EMBL" id="KAK4537393.1"/>
    </source>
</evidence>
<keyword evidence="2" id="KW-0812">Transmembrane</keyword>
<evidence type="ECO:0000313" key="4">
    <source>
        <dbReference type="Proteomes" id="UP001301350"/>
    </source>
</evidence>
<keyword evidence="4" id="KW-1185">Reference proteome</keyword>
<dbReference type="Proteomes" id="UP001301350">
    <property type="component" value="Unassembled WGS sequence"/>
</dbReference>
<protein>
    <submittedName>
        <fullName evidence="3">Uncharacterized protein</fullName>
    </submittedName>
</protein>
<proteinExistence type="predicted"/>
<reference evidence="3 4" key="1">
    <citation type="submission" date="2022-07" db="EMBL/GenBank/DDBJ databases">
        <title>Genome-wide signatures of adaptation to extreme environments.</title>
        <authorList>
            <person name="Cho C.H."/>
            <person name="Yoon H.S."/>
        </authorList>
    </citation>
    <scope>NUCLEOTIDE SEQUENCE [LARGE SCALE GENOMIC DNA]</scope>
    <source>
        <strain evidence="3 4">DBV 063 E5</strain>
    </source>
</reference>
<accession>A0AAV9J054</accession>
<feature type="compositionally biased region" description="Basic residues" evidence="1">
    <location>
        <begin position="188"/>
        <end position="197"/>
    </location>
</feature>
<feature type="compositionally biased region" description="Gly residues" evidence="1">
    <location>
        <begin position="1"/>
        <end position="18"/>
    </location>
</feature>
<keyword evidence="2" id="KW-0472">Membrane</keyword>
<name>A0AAV9J054_CYACA</name>
<dbReference type="EMBL" id="JANCYW010000012">
    <property type="protein sequence ID" value="KAK4537393.1"/>
    <property type="molecule type" value="Genomic_DNA"/>
</dbReference>
<organism evidence="3 4">
    <name type="scientific">Cyanidium caldarium</name>
    <name type="common">Red alga</name>
    <dbReference type="NCBI Taxonomy" id="2771"/>
    <lineage>
        <taxon>Eukaryota</taxon>
        <taxon>Rhodophyta</taxon>
        <taxon>Bangiophyceae</taxon>
        <taxon>Cyanidiales</taxon>
        <taxon>Cyanidiaceae</taxon>
        <taxon>Cyanidium</taxon>
    </lineage>
</organism>
<dbReference type="AlphaFoldDB" id="A0AAV9J054"/>
<feature type="region of interest" description="Disordered" evidence="1">
    <location>
        <begin position="134"/>
        <end position="203"/>
    </location>
</feature>
<feature type="region of interest" description="Disordered" evidence="1">
    <location>
        <begin position="46"/>
        <end position="80"/>
    </location>
</feature>